<protein>
    <recommendedName>
        <fullName evidence="2">histidine kinase</fullName>
        <ecNumber evidence="2">2.7.13.3</ecNumber>
    </recommendedName>
</protein>
<evidence type="ECO:0000256" key="1">
    <source>
        <dbReference type="ARBA" id="ARBA00000085"/>
    </source>
</evidence>
<keyword evidence="6" id="KW-0808">Transferase</keyword>
<feature type="transmembrane region" description="Helical" evidence="4">
    <location>
        <begin position="154"/>
        <end position="173"/>
    </location>
</feature>
<dbReference type="PANTHER" id="PTHR43065">
    <property type="entry name" value="SENSOR HISTIDINE KINASE"/>
    <property type="match status" value="1"/>
</dbReference>
<proteinExistence type="predicted"/>
<dbReference type="Pfam" id="PF02518">
    <property type="entry name" value="HATPase_c"/>
    <property type="match status" value="1"/>
</dbReference>
<dbReference type="InterPro" id="IPR003661">
    <property type="entry name" value="HisK_dim/P_dom"/>
</dbReference>
<dbReference type="GO" id="GO:0000155">
    <property type="term" value="F:phosphorelay sensor kinase activity"/>
    <property type="evidence" value="ECO:0007669"/>
    <property type="project" value="InterPro"/>
</dbReference>
<dbReference type="SMART" id="SM00387">
    <property type="entry name" value="HATPase_c"/>
    <property type="match status" value="1"/>
</dbReference>
<comment type="caution">
    <text evidence="6">The sequence shown here is derived from an EMBL/GenBank/DDBJ whole genome shotgun (WGS) entry which is preliminary data.</text>
</comment>
<dbReference type="Proteomes" id="UP000257039">
    <property type="component" value="Unassembled WGS sequence"/>
</dbReference>
<dbReference type="Pfam" id="PF25323">
    <property type="entry name" value="6TM_PilS"/>
    <property type="match status" value="1"/>
</dbReference>
<dbReference type="CDD" id="cd00082">
    <property type="entry name" value="HisKA"/>
    <property type="match status" value="1"/>
</dbReference>
<organism evidence="6 7">
    <name type="scientific">Zooshikella ganghwensis</name>
    <dbReference type="NCBI Taxonomy" id="202772"/>
    <lineage>
        <taxon>Bacteria</taxon>
        <taxon>Pseudomonadati</taxon>
        <taxon>Pseudomonadota</taxon>
        <taxon>Gammaproteobacteria</taxon>
        <taxon>Oceanospirillales</taxon>
        <taxon>Zooshikellaceae</taxon>
        <taxon>Zooshikella</taxon>
    </lineage>
</organism>
<evidence type="ECO:0000256" key="2">
    <source>
        <dbReference type="ARBA" id="ARBA00012438"/>
    </source>
</evidence>
<dbReference type="PANTHER" id="PTHR43065:SF52">
    <property type="entry name" value="SENSOR PROTEIN KINASE PILS"/>
    <property type="match status" value="1"/>
</dbReference>
<feature type="transmembrane region" description="Helical" evidence="4">
    <location>
        <begin position="20"/>
        <end position="41"/>
    </location>
</feature>
<keyword evidence="3" id="KW-0597">Phosphoprotein</keyword>
<dbReference type="Gene3D" id="1.10.287.130">
    <property type="match status" value="1"/>
</dbReference>
<dbReference type="SUPFAM" id="SSF47384">
    <property type="entry name" value="Homodimeric domain of signal transducing histidine kinase"/>
    <property type="match status" value="1"/>
</dbReference>
<dbReference type="Gene3D" id="3.30.565.10">
    <property type="entry name" value="Histidine kinase-like ATPase, C-terminal domain"/>
    <property type="match status" value="1"/>
</dbReference>
<evidence type="ECO:0000313" key="7">
    <source>
        <dbReference type="Proteomes" id="UP000257039"/>
    </source>
</evidence>
<accession>A0A4P9VRP8</accession>
<evidence type="ECO:0000313" key="6">
    <source>
        <dbReference type="EMBL" id="RDH45469.1"/>
    </source>
</evidence>
<feature type="domain" description="Histidine kinase" evidence="5">
    <location>
        <begin position="315"/>
        <end position="525"/>
    </location>
</feature>
<gene>
    <name evidence="6" type="ORF">B9G39_19580</name>
</gene>
<dbReference type="AlphaFoldDB" id="A0A4P9VRP8"/>
<dbReference type="PRINTS" id="PR00344">
    <property type="entry name" value="BCTRLSENSOR"/>
</dbReference>
<evidence type="ECO:0000259" key="5">
    <source>
        <dbReference type="PROSITE" id="PS50109"/>
    </source>
</evidence>
<feature type="transmembrane region" description="Helical" evidence="4">
    <location>
        <begin position="53"/>
        <end position="71"/>
    </location>
</feature>
<dbReference type="InterPro" id="IPR036097">
    <property type="entry name" value="HisK_dim/P_sf"/>
</dbReference>
<dbReference type="InterPro" id="IPR036890">
    <property type="entry name" value="HATPase_C_sf"/>
</dbReference>
<sequence length="536" mass="60254">MPVTVYNNELSNRRFHALRVYNLYRAILGLLFIAAAFSPIGKELITPDTSIHFKVFAFIYLGINMLIIAISRKPPNTIQIFTIVCLDIVLLSLLFYLSRKQATGLGNLLIVSVAAGNILLKGRTGIAIAALATLCIIALSIYQTLVPDQQSKSINAGLLGAIIFATAIFVQSLSERIRRSEELARQRSTEFYNLQKLNQLIIQRMRTGILVIDAHERIIMMNQASHLFLNSPVQTPTLLQASPDLHACYQQWKESPEQMPKPFQTSPDRPKVQSSFTQIYDNESSKVIIFLDDLTALNQQAQQLKLASLGKLTAAIAHEIRNPLGAISHAAQLLNESDQLNNADQRLIEIIQNHSRRMNIIIENVLQLTRRKTSNPQTLLLNDWIKQFLTEEPFPGFSNPVISFLPSPLPIQVMADPDQITQVVTNLCQNGLRYSFKKNQQATLQLHTGLREDNGLPYLDITDNGPGMKPEVRNHLFEPFYTTEPRGTGLGLYISKELCEANQATLELVQYEPGCTFRITFTHGQQESLHLNDTDE</sequence>
<evidence type="ECO:0000256" key="3">
    <source>
        <dbReference type="ARBA" id="ARBA00022553"/>
    </source>
</evidence>
<dbReference type="InterPro" id="IPR003594">
    <property type="entry name" value="HATPase_dom"/>
</dbReference>
<dbReference type="CDD" id="cd00075">
    <property type="entry name" value="HATPase"/>
    <property type="match status" value="1"/>
</dbReference>
<dbReference type="EMBL" id="NDXW01000001">
    <property type="protein sequence ID" value="RDH45469.1"/>
    <property type="molecule type" value="Genomic_DNA"/>
</dbReference>
<dbReference type="EC" id="2.7.13.3" evidence="2"/>
<evidence type="ECO:0000256" key="4">
    <source>
        <dbReference type="SAM" id="Phobius"/>
    </source>
</evidence>
<keyword evidence="6" id="KW-0418">Kinase</keyword>
<keyword evidence="4" id="KW-0812">Transmembrane</keyword>
<feature type="transmembrane region" description="Helical" evidence="4">
    <location>
        <begin position="126"/>
        <end position="142"/>
    </location>
</feature>
<dbReference type="PROSITE" id="PS50109">
    <property type="entry name" value="HIS_KIN"/>
    <property type="match status" value="1"/>
</dbReference>
<dbReference type="Pfam" id="PF00512">
    <property type="entry name" value="HisKA"/>
    <property type="match status" value="1"/>
</dbReference>
<dbReference type="InterPro" id="IPR004358">
    <property type="entry name" value="Sig_transdc_His_kin-like_C"/>
</dbReference>
<dbReference type="InterPro" id="IPR005467">
    <property type="entry name" value="His_kinase_dom"/>
</dbReference>
<dbReference type="SMART" id="SM00388">
    <property type="entry name" value="HisKA"/>
    <property type="match status" value="1"/>
</dbReference>
<reference evidence="6 7" key="1">
    <citation type="submission" date="2017-04" db="EMBL/GenBank/DDBJ databases">
        <title>Draft genome sequence of Zooshikella ganghwensis VG4 isolated from Red Sea sediments.</title>
        <authorList>
            <person name="Rehman Z."/>
            <person name="Alam I."/>
            <person name="Kamau A."/>
            <person name="Bajic V."/>
            <person name="Leiknes T."/>
        </authorList>
    </citation>
    <scope>NUCLEOTIDE SEQUENCE [LARGE SCALE GENOMIC DNA]</scope>
    <source>
        <strain evidence="6 7">VG4</strain>
    </source>
</reference>
<keyword evidence="7" id="KW-1185">Reference proteome</keyword>
<feature type="transmembrane region" description="Helical" evidence="4">
    <location>
        <begin position="77"/>
        <end position="97"/>
    </location>
</feature>
<dbReference type="SUPFAM" id="SSF55874">
    <property type="entry name" value="ATPase domain of HSP90 chaperone/DNA topoisomerase II/histidine kinase"/>
    <property type="match status" value="1"/>
</dbReference>
<keyword evidence="4" id="KW-1133">Transmembrane helix</keyword>
<dbReference type="RefSeq" id="WP_094788420.1">
    <property type="nucleotide sequence ID" value="NZ_NDXW01000001.1"/>
</dbReference>
<comment type="catalytic activity">
    <reaction evidence="1">
        <text>ATP + protein L-histidine = ADP + protein N-phospho-L-histidine.</text>
        <dbReference type="EC" id="2.7.13.3"/>
    </reaction>
</comment>
<name>A0A4P9VRP8_9GAMM</name>
<keyword evidence="4" id="KW-0472">Membrane</keyword>